<evidence type="ECO:0000313" key="2">
    <source>
        <dbReference type="EMBL" id="MCI51800.1"/>
    </source>
</evidence>
<proteinExistence type="predicted"/>
<evidence type="ECO:0000313" key="3">
    <source>
        <dbReference type="Proteomes" id="UP000265520"/>
    </source>
</evidence>
<organism evidence="2 3">
    <name type="scientific">Trifolium medium</name>
    <dbReference type="NCBI Taxonomy" id="97028"/>
    <lineage>
        <taxon>Eukaryota</taxon>
        <taxon>Viridiplantae</taxon>
        <taxon>Streptophyta</taxon>
        <taxon>Embryophyta</taxon>
        <taxon>Tracheophyta</taxon>
        <taxon>Spermatophyta</taxon>
        <taxon>Magnoliopsida</taxon>
        <taxon>eudicotyledons</taxon>
        <taxon>Gunneridae</taxon>
        <taxon>Pentapetalae</taxon>
        <taxon>rosids</taxon>
        <taxon>fabids</taxon>
        <taxon>Fabales</taxon>
        <taxon>Fabaceae</taxon>
        <taxon>Papilionoideae</taxon>
        <taxon>50 kb inversion clade</taxon>
        <taxon>NPAAA clade</taxon>
        <taxon>Hologalegina</taxon>
        <taxon>IRL clade</taxon>
        <taxon>Trifolieae</taxon>
        <taxon>Trifolium</taxon>
    </lineage>
</organism>
<dbReference type="Proteomes" id="UP000265520">
    <property type="component" value="Unassembled WGS sequence"/>
</dbReference>
<dbReference type="AlphaFoldDB" id="A0A392SV59"/>
<accession>A0A392SV59</accession>
<name>A0A392SV59_9FABA</name>
<comment type="caution">
    <text evidence="2">The sequence shown here is derived from an EMBL/GenBank/DDBJ whole genome shotgun (WGS) entry which is preliminary data.</text>
</comment>
<evidence type="ECO:0008006" key="4">
    <source>
        <dbReference type="Google" id="ProtNLM"/>
    </source>
</evidence>
<keyword evidence="3" id="KW-1185">Reference proteome</keyword>
<sequence length="91" mass="10487">QDESLRNYIERFNKEVVQVNTTDNMKKYLLEQGLHPRSDFVGSQIPLPRSLPAKREARRRLISTGSPEDHPTCSQGPRSCDRRMHPSEGCH</sequence>
<dbReference type="EMBL" id="LXQA010437534">
    <property type="protein sequence ID" value="MCI51800.1"/>
    <property type="molecule type" value="Genomic_DNA"/>
</dbReference>
<evidence type="ECO:0000256" key="1">
    <source>
        <dbReference type="SAM" id="MobiDB-lite"/>
    </source>
</evidence>
<feature type="compositionally biased region" description="Basic and acidic residues" evidence="1">
    <location>
        <begin position="79"/>
        <end position="91"/>
    </location>
</feature>
<feature type="region of interest" description="Disordered" evidence="1">
    <location>
        <begin position="38"/>
        <end position="91"/>
    </location>
</feature>
<protein>
    <recommendedName>
        <fullName evidence="4">Retrotransposon gag domain-containing protein</fullName>
    </recommendedName>
</protein>
<feature type="non-terminal residue" evidence="2">
    <location>
        <position position="1"/>
    </location>
</feature>
<reference evidence="2 3" key="1">
    <citation type="journal article" date="2018" name="Front. Plant Sci.">
        <title>Red Clover (Trifolium pratense) and Zigzag Clover (T. medium) - A Picture of Genomic Similarities and Differences.</title>
        <authorList>
            <person name="Dluhosova J."/>
            <person name="Istvanek J."/>
            <person name="Nedelnik J."/>
            <person name="Repkova J."/>
        </authorList>
    </citation>
    <scope>NUCLEOTIDE SEQUENCE [LARGE SCALE GENOMIC DNA]</scope>
    <source>
        <strain evidence="3">cv. 10/8</strain>
        <tissue evidence="2">Leaf</tissue>
    </source>
</reference>